<dbReference type="AlphaFoldDB" id="A0A164TAE0"/>
<dbReference type="Gene3D" id="3.80.10.10">
    <property type="entry name" value="Ribonuclease Inhibitor"/>
    <property type="match status" value="1"/>
</dbReference>
<evidence type="ECO:0000313" key="2">
    <source>
        <dbReference type="Proteomes" id="UP000076722"/>
    </source>
</evidence>
<evidence type="ECO:0008006" key="3">
    <source>
        <dbReference type="Google" id="ProtNLM"/>
    </source>
</evidence>
<reference evidence="1 2" key="1">
    <citation type="journal article" date="2016" name="Mol. Biol. Evol.">
        <title>Comparative Genomics of Early-Diverging Mushroom-Forming Fungi Provides Insights into the Origins of Lignocellulose Decay Capabilities.</title>
        <authorList>
            <person name="Nagy L.G."/>
            <person name="Riley R."/>
            <person name="Tritt A."/>
            <person name="Adam C."/>
            <person name="Daum C."/>
            <person name="Floudas D."/>
            <person name="Sun H."/>
            <person name="Yadav J.S."/>
            <person name="Pangilinan J."/>
            <person name="Larsson K.H."/>
            <person name="Matsuura K."/>
            <person name="Barry K."/>
            <person name="Labutti K."/>
            <person name="Kuo R."/>
            <person name="Ohm R.A."/>
            <person name="Bhattacharya S.S."/>
            <person name="Shirouzu T."/>
            <person name="Yoshinaga Y."/>
            <person name="Martin F.M."/>
            <person name="Grigoriev I.V."/>
            <person name="Hibbett D.S."/>
        </authorList>
    </citation>
    <scope>NUCLEOTIDE SEQUENCE [LARGE SCALE GENOMIC DNA]</scope>
    <source>
        <strain evidence="1 2">HHB9708</strain>
    </source>
</reference>
<accession>A0A164TAE0</accession>
<dbReference type="InterPro" id="IPR032675">
    <property type="entry name" value="LRR_dom_sf"/>
</dbReference>
<feature type="non-terminal residue" evidence="1">
    <location>
        <position position="1"/>
    </location>
</feature>
<name>A0A164TAE0_9AGAM</name>
<protein>
    <recommendedName>
        <fullName evidence="3">F-box domain-containing protein</fullName>
    </recommendedName>
</protein>
<proteinExistence type="predicted"/>
<dbReference type="Proteomes" id="UP000076722">
    <property type="component" value="Unassembled WGS sequence"/>
</dbReference>
<organism evidence="1 2">
    <name type="scientific">Sistotremastrum niveocremeum HHB9708</name>
    <dbReference type="NCBI Taxonomy" id="1314777"/>
    <lineage>
        <taxon>Eukaryota</taxon>
        <taxon>Fungi</taxon>
        <taxon>Dikarya</taxon>
        <taxon>Basidiomycota</taxon>
        <taxon>Agaricomycotina</taxon>
        <taxon>Agaricomycetes</taxon>
        <taxon>Sistotremastrales</taxon>
        <taxon>Sistotremastraceae</taxon>
        <taxon>Sertulicium</taxon>
        <taxon>Sertulicium niveocremeum</taxon>
    </lineage>
</organism>
<keyword evidence="2" id="KW-1185">Reference proteome</keyword>
<gene>
    <name evidence="1" type="ORF">SISNIDRAFT_455960</name>
</gene>
<evidence type="ECO:0000313" key="1">
    <source>
        <dbReference type="EMBL" id="KZS92207.1"/>
    </source>
</evidence>
<sequence>NWALYTTHLVRLDVLTCQMGPVKLYEVVRCCPRLQVLEFTVAPQWDFLTDMDIFDILRLLPELRACAITLASFDDFFERMINACSKCEKLESFLVVVGALAFELLSTGQRTGDLDKDWEHRRLQDFDITIWTGWQDARIEDLPV</sequence>
<dbReference type="EMBL" id="KV419411">
    <property type="protein sequence ID" value="KZS92207.1"/>
    <property type="molecule type" value="Genomic_DNA"/>
</dbReference>